<comment type="caution">
    <text evidence="1">The sequence shown here is derived from an EMBL/GenBank/DDBJ whole genome shotgun (WGS) entry which is preliminary data.</text>
</comment>
<accession>A0ABR2LA82</accession>
<reference evidence="1 2" key="1">
    <citation type="submission" date="2024-04" db="EMBL/GenBank/DDBJ databases">
        <title>Tritrichomonas musculus Genome.</title>
        <authorList>
            <person name="Alves-Ferreira E."/>
            <person name="Grigg M."/>
            <person name="Lorenzi H."/>
            <person name="Galac M."/>
        </authorList>
    </citation>
    <scope>NUCLEOTIDE SEQUENCE [LARGE SCALE GENOMIC DNA]</scope>
    <source>
        <strain evidence="1 2">EAF2021</strain>
    </source>
</reference>
<dbReference type="Proteomes" id="UP001470230">
    <property type="component" value="Unassembled WGS sequence"/>
</dbReference>
<gene>
    <name evidence="1" type="ORF">M9Y10_001482</name>
</gene>
<sequence>MSLTGCYKLKMFYHKEPEIINILAYQIKSMNPRNNLMTKYNDMISRVGKPLIEISQIYEEMIKEEEQKAVIELISASDDEDDSELISKLNLLIFSLEEEEEFFELEEIIPEKDSELSNCFIS</sequence>
<dbReference type="EMBL" id="JAPFFF010000001">
    <property type="protein sequence ID" value="KAK8899180.1"/>
    <property type="molecule type" value="Genomic_DNA"/>
</dbReference>
<evidence type="ECO:0000313" key="1">
    <source>
        <dbReference type="EMBL" id="KAK8899180.1"/>
    </source>
</evidence>
<name>A0ABR2LA82_9EUKA</name>
<keyword evidence="2" id="KW-1185">Reference proteome</keyword>
<proteinExistence type="predicted"/>
<organism evidence="1 2">
    <name type="scientific">Tritrichomonas musculus</name>
    <dbReference type="NCBI Taxonomy" id="1915356"/>
    <lineage>
        <taxon>Eukaryota</taxon>
        <taxon>Metamonada</taxon>
        <taxon>Parabasalia</taxon>
        <taxon>Tritrichomonadida</taxon>
        <taxon>Tritrichomonadidae</taxon>
        <taxon>Tritrichomonas</taxon>
    </lineage>
</organism>
<evidence type="ECO:0000313" key="2">
    <source>
        <dbReference type="Proteomes" id="UP001470230"/>
    </source>
</evidence>
<protein>
    <submittedName>
        <fullName evidence="1">Uncharacterized protein</fullName>
    </submittedName>
</protein>